<evidence type="ECO:0000256" key="1">
    <source>
        <dbReference type="SAM" id="MobiDB-lite"/>
    </source>
</evidence>
<evidence type="ECO:0000313" key="3">
    <source>
        <dbReference type="Proteomes" id="UP000289555"/>
    </source>
</evidence>
<evidence type="ECO:0000313" key="2">
    <source>
        <dbReference type="EMBL" id="BBI53280.1"/>
    </source>
</evidence>
<dbReference type="Proteomes" id="UP000289555">
    <property type="component" value="Chromosome"/>
</dbReference>
<organism evidence="2 3">
    <name type="scientific">Vreelandella olivaria</name>
    <dbReference type="NCBI Taxonomy" id="390919"/>
    <lineage>
        <taxon>Bacteria</taxon>
        <taxon>Pseudomonadati</taxon>
        <taxon>Pseudomonadota</taxon>
        <taxon>Gammaproteobacteria</taxon>
        <taxon>Oceanospirillales</taxon>
        <taxon>Halomonadaceae</taxon>
        <taxon>Vreelandella</taxon>
    </lineage>
</organism>
<keyword evidence="3" id="KW-1185">Reference proteome</keyword>
<protein>
    <submittedName>
        <fullName evidence="2">Uncharacterized protein</fullName>
    </submittedName>
</protein>
<feature type="compositionally biased region" description="Basic and acidic residues" evidence="1">
    <location>
        <begin position="1"/>
        <end position="37"/>
    </location>
</feature>
<name>A0ABN5X3P2_9GAMM</name>
<accession>A0ABN5X3P2</accession>
<reference evidence="3" key="1">
    <citation type="journal article" date="2019" name="Microbiol. Resour. Announc.">
        <title>Complete Genome Sequence of Halomonas olivaria, a Moderately Halophilic Bacterium Isolated from Olive Processing Effluents, Obtained by Nanopore Sequencing.</title>
        <authorList>
            <person name="Nagata S."/>
            <person name="Ii K.M."/>
            <person name="Tsukimi T."/>
            <person name="Miura M.C."/>
            <person name="Galipon J."/>
            <person name="Arakawa K."/>
        </authorList>
    </citation>
    <scope>NUCLEOTIDE SEQUENCE [LARGE SCALE GENOMIC DNA]</scope>
    <source>
        <strain evidence="3">TYRC17</strain>
    </source>
</reference>
<proteinExistence type="predicted"/>
<feature type="region of interest" description="Disordered" evidence="1">
    <location>
        <begin position="1"/>
        <end position="56"/>
    </location>
</feature>
<gene>
    <name evidence="2" type="ORF">HORIV_57010</name>
</gene>
<sequence length="83" mass="10039">MNHRQNEKSSETKKAQKLIDKDMPSGDNSPDHEESRNQEPQPFRPDENVDNQKLYRIPHRQRITPLLRRHLFQAPSWRRRKKA</sequence>
<dbReference type="EMBL" id="AP019416">
    <property type="protein sequence ID" value="BBI53280.1"/>
    <property type="molecule type" value="Genomic_DNA"/>
</dbReference>